<dbReference type="PROSITE" id="PS51257">
    <property type="entry name" value="PROKAR_LIPOPROTEIN"/>
    <property type="match status" value="1"/>
</dbReference>
<name>A0ABY0TG84_9PROT</name>
<organism evidence="1 2">
    <name type="scientific">Nitrosospira multiformis</name>
    <dbReference type="NCBI Taxonomy" id="1231"/>
    <lineage>
        <taxon>Bacteria</taxon>
        <taxon>Pseudomonadati</taxon>
        <taxon>Pseudomonadota</taxon>
        <taxon>Betaproteobacteria</taxon>
        <taxon>Nitrosomonadales</taxon>
        <taxon>Nitrosomonadaceae</taxon>
        <taxon>Nitrosospira</taxon>
    </lineage>
</organism>
<dbReference type="RefSeq" id="WP_074632545.1">
    <property type="nucleotide sequence ID" value="NZ_FNKY01000001.1"/>
</dbReference>
<gene>
    <name evidence="1" type="ORF">SAMN05216402_2279</name>
</gene>
<dbReference type="Proteomes" id="UP000183471">
    <property type="component" value="Unassembled WGS sequence"/>
</dbReference>
<comment type="caution">
    <text evidence="1">The sequence shown here is derived from an EMBL/GenBank/DDBJ whole genome shotgun (WGS) entry which is preliminary data.</text>
</comment>
<accession>A0ABY0TG84</accession>
<reference evidence="1 2" key="1">
    <citation type="submission" date="2016-10" db="EMBL/GenBank/DDBJ databases">
        <authorList>
            <person name="Varghese N."/>
            <person name="Submissions S."/>
        </authorList>
    </citation>
    <scope>NUCLEOTIDE SEQUENCE [LARGE SCALE GENOMIC DNA]</scope>
    <source>
        <strain evidence="1 2">Nl1</strain>
    </source>
</reference>
<evidence type="ECO:0008006" key="3">
    <source>
        <dbReference type="Google" id="ProtNLM"/>
    </source>
</evidence>
<sequence length="202" mass="21883">MKRFVPGVIVLLSLAGCVSVSEKSPGDTMEAAAAVRDKGDWDAARKIYARSFTDTNLAQTSPRFRAVLHYEYGRSLGVTCRFKEAEQELTAAHDLDKKSGGVFYISLTELARLNLAQKKYTEAVAYFESVLTELEPEIASKKAPDFYVAVLDDYALALSGAGRSKNAETAAKRAAEIRATAPAAESWAGADRTPYGTQCAKT</sequence>
<dbReference type="Gene3D" id="1.25.40.10">
    <property type="entry name" value="Tetratricopeptide repeat domain"/>
    <property type="match status" value="1"/>
</dbReference>
<evidence type="ECO:0000313" key="2">
    <source>
        <dbReference type="Proteomes" id="UP000183471"/>
    </source>
</evidence>
<keyword evidence="2" id="KW-1185">Reference proteome</keyword>
<dbReference type="EMBL" id="FNKY01000001">
    <property type="protein sequence ID" value="SDQ78587.1"/>
    <property type="molecule type" value="Genomic_DNA"/>
</dbReference>
<dbReference type="SUPFAM" id="SSF48452">
    <property type="entry name" value="TPR-like"/>
    <property type="match status" value="1"/>
</dbReference>
<protein>
    <recommendedName>
        <fullName evidence="3">Tetratricopeptide repeat protein</fullName>
    </recommendedName>
</protein>
<proteinExistence type="predicted"/>
<evidence type="ECO:0000313" key="1">
    <source>
        <dbReference type="EMBL" id="SDQ78587.1"/>
    </source>
</evidence>
<dbReference type="InterPro" id="IPR011990">
    <property type="entry name" value="TPR-like_helical_dom_sf"/>
</dbReference>